<dbReference type="KEGG" id="dea:FPZ08_14565"/>
<dbReference type="RefSeq" id="WP_146290673.1">
    <property type="nucleotide sequence ID" value="NZ_CP042304.1"/>
</dbReference>
<proteinExistence type="predicted"/>
<gene>
    <name evidence="2" type="ORF">FPZ08_14565</name>
</gene>
<organism evidence="2 3">
    <name type="scientific">Devosia ginsengisoli</name>
    <dbReference type="NCBI Taxonomy" id="400770"/>
    <lineage>
        <taxon>Bacteria</taxon>
        <taxon>Pseudomonadati</taxon>
        <taxon>Pseudomonadota</taxon>
        <taxon>Alphaproteobacteria</taxon>
        <taxon>Hyphomicrobiales</taxon>
        <taxon>Devosiaceae</taxon>
        <taxon>Devosia</taxon>
    </lineage>
</organism>
<dbReference type="EMBL" id="CP042304">
    <property type="protein sequence ID" value="QDZ11857.1"/>
    <property type="molecule type" value="Genomic_DNA"/>
</dbReference>
<dbReference type="SUPFAM" id="SSF54593">
    <property type="entry name" value="Glyoxalase/Bleomycin resistance protein/Dihydroxybiphenyl dioxygenase"/>
    <property type="match status" value="1"/>
</dbReference>
<sequence>MTAPRPTTGVTPYLNVDGARKALDFYKTAFAAIEHEAMQAENSEKLIHSTIEINGSMIFVCDFFPEYGFAPVKPQGFNMHIHVDDAQQWWDRAVAAGCKVTSPLKVEFWGDIYGQLEDPFGVTWAIGQSVKQEG</sequence>
<dbReference type="InterPro" id="IPR037523">
    <property type="entry name" value="VOC_core"/>
</dbReference>
<dbReference type="Pfam" id="PF00903">
    <property type="entry name" value="Glyoxalase"/>
    <property type="match status" value="1"/>
</dbReference>
<name>A0A5B8LU78_9HYPH</name>
<evidence type="ECO:0000259" key="1">
    <source>
        <dbReference type="PROSITE" id="PS51819"/>
    </source>
</evidence>
<dbReference type="PANTHER" id="PTHR34109">
    <property type="entry name" value="BNAUNNG04460D PROTEIN-RELATED"/>
    <property type="match status" value="1"/>
</dbReference>
<dbReference type="PROSITE" id="PS51819">
    <property type="entry name" value="VOC"/>
    <property type="match status" value="1"/>
</dbReference>
<dbReference type="Proteomes" id="UP000315364">
    <property type="component" value="Chromosome"/>
</dbReference>
<evidence type="ECO:0000313" key="3">
    <source>
        <dbReference type="Proteomes" id="UP000315364"/>
    </source>
</evidence>
<dbReference type="PANTHER" id="PTHR34109:SF1">
    <property type="entry name" value="VOC DOMAIN-CONTAINING PROTEIN"/>
    <property type="match status" value="1"/>
</dbReference>
<dbReference type="CDD" id="cd07246">
    <property type="entry name" value="VOC_like"/>
    <property type="match status" value="1"/>
</dbReference>
<reference evidence="2 3" key="1">
    <citation type="submission" date="2019-07" db="EMBL/GenBank/DDBJ databases">
        <title>Full genome sequence of Devosia sp. Gsoil 520.</title>
        <authorList>
            <person name="Im W.-T."/>
        </authorList>
    </citation>
    <scope>NUCLEOTIDE SEQUENCE [LARGE SCALE GENOMIC DNA]</scope>
    <source>
        <strain evidence="2 3">Gsoil 520</strain>
    </source>
</reference>
<dbReference type="AlphaFoldDB" id="A0A5B8LU78"/>
<accession>A0A5B8LU78</accession>
<dbReference type="InterPro" id="IPR029068">
    <property type="entry name" value="Glyas_Bleomycin-R_OHBP_Dase"/>
</dbReference>
<dbReference type="Gene3D" id="3.10.180.10">
    <property type="entry name" value="2,3-Dihydroxybiphenyl 1,2-Dioxygenase, domain 1"/>
    <property type="match status" value="1"/>
</dbReference>
<dbReference type="OrthoDB" id="9795306at2"/>
<keyword evidence="3" id="KW-1185">Reference proteome</keyword>
<feature type="domain" description="VOC" evidence="1">
    <location>
        <begin position="6"/>
        <end position="129"/>
    </location>
</feature>
<dbReference type="InterPro" id="IPR004360">
    <property type="entry name" value="Glyas_Fos-R_dOase_dom"/>
</dbReference>
<protein>
    <submittedName>
        <fullName evidence="2">VOC family protein</fullName>
    </submittedName>
</protein>
<evidence type="ECO:0000313" key="2">
    <source>
        <dbReference type="EMBL" id="QDZ11857.1"/>
    </source>
</evidence>